<keyword evidence="4" id="KW-1185">Reference proteome</keyword>
<keyword evidence="2" id="KW-0472">Membrane</keyword>
<gene>
    <name evidence="3" type="ORF">E1163_09335</name>
</gene>
<evidence type="ECO:0000313" key="3">
    <source>
        <dbReference type="EMBL" id="MTI25142.1"/>
    </source>
</evidence>
<dbReference type="PROSITE" id="PS51257">
    <property type="entry name" value="PROKAR_LIPOPROTEIN"/>
    <property type="match status" value="1"/>
</dbReference>
<protein>
    <submittedName>
        <fullName evidence="3">TolC family protein</fullName>
    </submittedName>
</protein>
<evidence type="ECO:0000256" key="1">
    <source>
        <dbReference type="ARBA" id="ARBA00007613"/>
    </source>
</evidence>
<dbReference type="EMBL" id="SMLW01000487">
    <property type="protein sequence ID" value="MTI25142.1"/>
    <property type="molecule type" value="Genomic_DNA"/>
</dbReference>
<evidence type="ECO:0000256" key="2">
    <source>
        <dbReference type="RuleBase" id="RU362097"/>
    </source>
</evidence>
<dbReference type="Proteomes" id="UP000798808">
    <property type="component" value="Unassembled WGS sequence"/>
</dbReference>
<comment type="subcellular location">
    <subcellularLocation>
        <location evidence="2">Cell membrane</location>
        <topology evidence="2">Lipid-anchor</topology>
    </subcellularLocation>
</comment>
<dbReference type="NCBIfam" id="TIGR01845">
    <property type="entry name" value="outer_NodT"/>
    <property type="match status" value="1"/>
</dbReference>
<dbReference type="InterPro" id="IPR010131">
    <property type="entry name" value="MdtP/NodT-like"/>
</dbReference>
<comment type="caution">
    <text evidence="3">The sequence shown here is derived from an EMBL/GenBank/DDBJ whole genome shotgun (WGS) entry which is preliminary data.</text>
</comment>
<keyword evidence="2" id="KW-1134">Transmembrane beta strand</keyword>
<dbReference type="Gene3D" id="2.20.200.10">
    <property type="entry name" value="Outer membrane efflux proteins (OEP)"/>
    <property type="match status" value="1"/>
</dbReference>
<reference evidence="3 4" key="1">
    <citation type="submission" date="2019-02" db="EMBL/GenBank/DDBJ databases">
        <authorList>
            <person name="Goldberg S.R."/>
            <person name="Haltli B.A."/>
            <person name="Correa H."/>
            <person name="Russell K.G."/>
        </authorList>
    </citation>
    <scope>NUCLEOTIDE SEQUENCE [LARGE SCALE GENOMIC DNA]</scope>
    <source>
        <strain evidence="3 4">JCM 16186</strain>
    </source>
</reference>
<dbReference type="SUPFAM" id="SSF56954">
    <property type="entry name" value="Outer membrane efflux proteins (OEP)"/>
    <property type="match status" value="1"/>
</dbReference>
<dbReference type="InterPro" id="IPR003423">
    <property type="entry name" value="OMP_efflux"/>
</dbReference>
<accession>A0ABW9RM28</accession>
<dbReference type="PANTHER" id="PTHR30203">
    <property type="entry name" value="OUTER MEMBRANE CATION EFFLUX PROTEIN"/>
    <property type="match status" value="1"/>
</dbReference>
<dbReference type="Gene3D" id="1.20.1600.10">
    <property type="entry name" value="Outer membrane efflux proteins (OEP)"/>
    <property type="match status" value="1"/>
</dbReference>
<comment type="similarity">
    <text evidence="1 2">Belongs to the outer membrane factor (OMF) (TC 1.B.17) family.</text>
</comment>
<dbReference type="Pfam" id="PF02321">
    <property type="entry name" value="OEP"/>
    <property type="match status" value="2"/>
</dbReference>
<keyword evidence="2" id="KW-0564">Palmitate</keyword>
<organism evidence="3 4">
    <name type="scientific">Fulvivirga kasyanovii</name>
    <dbReference type="NCBI Taxonomy" id="396812"/>
    <lineage>
        <taxon>Bacteria</taxon>
        <taxon>Pseudomonadati</taxon>
        <taxon>Bacteroidota</taxon>
        <taxon>Cytophagia</taxon>
        <taxon>Cytophagales</taxon>
        <taxon>Fulvivirgaceae</taxon>
        <taxon>Fulvivirga</taxon>
    </lineage>
</organism>
<proteinExistence type="inferred from homology"/>
<sequence length="471" mass="53401">MRLHILIPVKLLLASLLLILSAGCSPKTSQTHLPIDSLQSFSHFGQQKIQEKWWTSFENAKLNSLVDSALTSNFELESVWQQLQAARAVADRESSFLLPDIEATVQSAINRPQPDFVGGENIRFGLNAAYEVDLWGRIRSRVEAERYRARASYADYQSAAITLSAEIVLTWYQLIAAQNQLQLVNEQVETNEKIVKLIRARFGSGLIRGVDILRQQQLLEATREQKVVAESQFEVLKHQLAVLLGRQPQSDFDILNYDLPEPPPLPQTGVPMELVRRRPDVQRAYNLLKAADNDLASAISSQYPRLSLTATASMRANNADDLFQNWARSLAGNLVAPLFYGGRLSAEVDRSEAVKNQRLYEYGQTVLVAFREVEDALIREVKQKERIEVLKEQHDLAEKTYEQLQTEYFNGLSNYLDVLTAMDQEQQLRRDLIAAKYTLLEFRIALYRALAGGFETERESGEATNAENENE</sequence>
<evidence type="ECO:0000313" key="4">
    <source>
        <dbReference type="Proteomes" id="UP000798808"/>
    </source>
</evidence>
<keyword evidence="2" id="KW-0812">Transmembrane</keyword>
<name>A0ABW9RM28_9BACT</name>
<dbReference type="RefSeq" id="WP_155171177.1">
    <property type="nucleotide sequence ID" value="NZ_BAAAFL010000053.1"/>
</dbReference>
<dbReference type="PANTHER" id="PTHR30203:SF33">
    <property type="entry name" value="BLR4455 PROTEIN"/>
    <property type="match status" value="1"/>
</dbReference>
<keyword evidence="2" id="KW-0449">Lipoprotein</keyword>